<evidence type="ECO:0008006" key="3">
    <source>
        <dbReference type="Google" id="ProtNLM"/>
    </source>
</evidence>
<name>A0A4R0RKX9_9APHY</name>
<organism evidence="1 2">
    <name type="scientific">Steccherinum ochraceum</name>
    <dbReference type="NCBI Taxonomy" id="92696"/>
    <lineage>
        <taxon>Eukaryota</taxon>
        <taxon>Fungi</taxon>
        <taxon>Dikarya</taxon>
        <taxon>Basidiomycota</taxon>
        <taxon>Agaricomycotina</taxon>
        <taxon>Agaricomycetes</taxon>
        <taxon>Polyporales</taxon>
        <taxon>Steccherinaceae</taxon>
        <taxon>Steccherinum</taxon>
    </lineage>
</organism>
<comment type="caution">
    <text evidence="1">The sequence shown here is derived from an EMBL/GenBank/DDBJ whole genome shotgun (WGS) entry which is preliminary data.</text>
</comment>
<dbReference type="EMBL" id="RWJN01000235">
    <property type="protein sequence ID" value="TCD64448.1"/>
    <property type="molecule type" value="Genomic_DNA"/>
</dbReference>
<proteinExistence type="predicted"/>
<dbReference type="AlphaFoldDB" id="A0A4R0RKX9"/>
<reference evidence="1 2" key="1">
    <citation type="submission" date="2018-11" db="EMBL/GenBank/DDBJ databases">
        <title>Genome assembly of Steccherinum ochraceum LE-BIN_3174, the white-rot fungus of the Steccherinaceae family (The Residual Polyporoid clade, Polyporales, Basidiomycota).</title>
        <authorList>
            <person name="Fedorova T.V."/>
            <person name="Glazunova O.A."/>
            <person name="Landesman E.O."/>
            <person name="Moiseenko K.V."/>
            <person name="Psurtseva N.V."/>
            <person name="Savinova O.S."/>
            <person name="Shakhova N.V."/>
            <person name="Tyazhelova T.V."/>
            <person name="Vasina D.V."/>
        </authorList>
    </citation>
    <scope>NUCLEOTIDE SEQUENCE [LARGE SCALE GENOMIC DNA]</scope>
    <source>
        <strain evidence="1 2">LE-BIN_3174</strain>
    </source>
</reference>
<dbReference type="Proteomes" id="UP000292702">
    <property type="component" value="Unassembled WGS sequence"/>
</dbReference>
<protein>
    <recommendedName>
        <fullName evidence="3">F-box domain-containing protein</fullName>
    </recommendedName>
</protein>
<keyword evidence="2" id="KW-1185">Reference proteome</keyword>
<sequence length="335" mass="37439">MATLTSLPNELLILIFSNVADDIRAGNITTTVGSVSKSFRRLIQSCGIDVLYTSLRGVQNMRNFLNLIRDRDFVVRKVYSLLLVVDCNESSDEDASRDIPLIETILSTINASRLHTLFIHVPPRSGTPILQFPVPLPSLNELRLSGLVANSPAGHAPYTPNVKRFQLLRLPELREVLEHRRLPRLVHDVAPNLTQLKFTIRKSQSTHLLDVLLFMTAMMSRIRDSENCTANTHPHLFPASLKQIVLTATSSSSTDRLVSALPLFRGVRKVSEQEAEVCRAHGGIPPLVVELLDEGDHDRVSGRYEEAWSEAEYVEGFAGSWMRLNVEEGSRLETA</sequence>
<evidence type="ECO:0000313" key="2">
    <source>
        <dbReference type="Proteomes" id="UP000292702"/>
    </source>
</evidence>
<accession>A0A4R0RKX9</accession>
<evidence type="ECO:0000313" key="1">
    <source>
        <dbReference type="EMBL" id="TCD64448.1"/>
    </source>
</evidence>
<gene>
    <name evidence="1" type="ORF">EIP91_004052</name>
</gene>